<reference evidence="1" key="1">
    <citation type="journal article" date="2013" name="J. Plant Res.">
        <title>Effect of fungi and light on seed germination of three Opuntia species from semiarid lands of central Mexico.</title>
        <authorList>
            <person name="Delgado-Sanchez P."/>
            <person name="Jimenez-Bremont J.F."/>
            <person name="Guerrero-Gonzalez Mde L."/>
            <person name="Flores J."/>
        </authorList>
    </citation>
    <scope>NUCLEOTIDE SEQUENCE</scope>
    <source>
        <tissue evidence="1">Cladode</tissue>
    </source>
</reference>
<organism evidence="1">
    <name type="scientific">Opuntia streptacantha</name>
    <name type="common">Prickly pear cactus</name>
    <name type="synonym">Opuntia cardona</name>
    <dbReference type="NCBI Taxonomy" id="393608"/>
    <lineage>
        <taxon>Eukaryota</taxon>
        <taxon>Viridiplantae</taxon>
        <taxon>Streptophyta</taxon>
        <taxon>Embryophyta</taxon>
        <taxon>Tracheophyta</taxon>
        <taxon>Spermatophyta</taxon>
        <taxon>Magnoliopsida</taxon>
        <taxon>eudicotyledons</taxon>
        <taxon>Gunneridae</taxon>
        <taxon>Pentapetalae</taxon>
        <taxon>Caryophyllales</taxon>
        <taxon>Cactineae</taxon>
        <taxon>Cactaceae</taxon>
        <taxon>Opuntioideae</taxon>
        <taxon>Opuntia</taxon>
    </lineage>
</organism>
<dbReference type="AlphaFoldDB" id="A0A7C9ANS2"/>
<accession>A0A7C9ANS2</accession>
<evidence type="ECO:0000313" key="1">
    <source>
        <dbReference type="EMBL" id="MBA4671696.1"/>
    </source>
</evidence>
<protein>
    <submittedName>
        <fullName evidence="1">Uncharacterized protein</fullName>
    </submittedName>
</protein>
<name>A0A7C9ANS2_OPUST</name>
<sequence length="106" mass="12188">MSSTSKAQHQRNEELSPTLFLYDYPKDCLACQREKCSTSTASYQRQTQLRKSSSSLLLCCQLCIQTHILVSHQVRASQILQQLEHLLCFPIDKMIFQSNTQIIHVS</sequence>
<proteinExistence type="predicted"/>
<reference evidence="1" key="2">
    <citation type="submission" date="2020-07" db="EMBL/GenBank/DDBJ databases">
        <authorList>
            <person name="Vera ALvarez R."/>
            <person name="Arias-Moreno D.M."/>
            <person name="Jimenez-Jacinto V."/>
            <person name="Jimenez-Bremont J.F."/>
            <person name="Swaminathan K."/>
            <person name="Moose S.P."/>
            <person name="Guerrero-Gonzalez M.L."/>
            <person name="Marino-Ramirez L."/>
            <person name="Landsman D."/>
            <person name="Rodriguez-Kessler M."/>
            <person name="Delgado-Sanchez P."/>
        </authorList>
    </citation>
    <scope>NUCLEOTIDE SEQUENCE</scope>
    <source>
        <tissue evidence="1">Cladode</tissue>
    </source>
</reference>
<dbReference type="EMBL" id="GISG01252074">
    <property type="protein sequence ID" value="MBA4671696.1"/>
    <property type="molecule type" value="Transcribed_RNA"/>
</dbReference>